<organism evidence="1">
    <name type="scientific">marine sediment metagenome</name>
    <dbReference type="NCBI Taxonomy" id="412755"/>
    <lineage>
        <taxon>unclassified sequences</taxon>
        <taxon>metagenomes</taxon>
        <taxon>ecological metagenomes</taxon>
    </lineage>
</organism>
<reference evidence="1" key="1">
    <citation type="journal article" date="2014" name="Front. Microbiol.">
        <title>High frequency of phylogenetically diverse reductive dehalogenase-homologous genes in deep subseafloor sedimentary metagenomes.</title>
        <authorList>
            <person name="Kawai M."/>
            <person name="Futagami T."/>
            <person name="Toyoda A."/>
            <person name="Takaki Y."/>
            <person name="Nishi S."/>
            <person name="Hori S."/>
            <person name="Arai W."/>
            <person name="Tsubouchi T."/>
            <person name="Morono Y."/>
            <person name="Uchiyama I."/>
            <person name="Ito T."/>
            <person name="Fujiyama A."/>
            <person name="Inagaki F."/>
            <person name="Takami H."/>
        </authorList>
    </citation>
    <scope>NUCLEOTIDE SEQUENCE</scope>
    <source>
        <strain evidence="1">Expedition CK06-06</strain>
    </source>
</reference>
<accession>X1VUF5</accession>
<proteinExistence type="predicted"/>
<evidence type="ECO:0000313" key="1">
    <source>
        <dbReference type="EMBL" id="GAJ21256.1"/>
    </source>
</evidence>
<sequence>MSIKWIIGILITILLSIAIAEWKEIKKYIPFLPQSLINITYFVQDKSVLNPDTIITIAFENVGNARAVYLTALIRSKDVGEWFRIKDKKADFNISVSGISGSETTITCENVLPQQKGCVYLLVNNDDFILEEPKVKSNSRYRFLGTEKIKA</sequence>
<dbReference type="EMBL" id="BARW01036885">
    <property type="protein sequence ID" value="GAJ21256.1"/>
    <property type="molecule type" value="Genomic_DNA"/>
</dbReference>
<name>X1VUF5_9ZZZZ</name>
<comment type="caution">
    <text evidence="1">The sequence shown here is derived from an EMBL/GenBank/DDBJ whole genome shotgun (WGS) entry which is preliminary data.</text>
</comment>
<dbReference type="AlphaFoldDB" id="X1VUF5"/>
<protein>
    <recommendedName>
        <fullName evidence="2">CARDB domain-containing protein</fullName>
    </recommendedName>
</protein>
<gene>
    <name evidence="1" type="ORF">S12H4_57119</name>
</gene>
<evidence type="ECO:0008006" key="2">
    <source>
        <dbReference type="Google" id="ProtNLM"/>
    </source>
</evidence>
<feature type="non-terminal residue" evidence="1">
    <location>
        <position position="151"/>
    </location>
</feature>